<feature type="compositionally biased region" description="Acidic residues" evidence="1">
    <location>
        <begin position="167"/>
        <end position="178"/>
    </location>
</feature>
<feature type="region of interest" description="Disordered" evidence="1">
    <location>
        <begin position="167"/>
        <end position="188"/>
    </location>
</feature>
<dbReference type="AlphaFoldDB" id="A0AAJ0HD34"/>
<gene>
    <name evidence="2" type="ORF">B0T25DRAFT_227045</name>
</gene>
<name>A0AAJ0HD34_9PEZI</name>
<evidence type="ECO:0000313" key="2">
    <source>
        <dbReference type="EMBL" id="KAK3348644.1"/>
    </source>
</evidence>
<keyword evidence="3" id="KW-1185">Reference proteome</keyword>
<accession>A0AAJ0HD34</accession>
<dbReference type="Proteomes" id="UP001275084">
    <property type="component" value="Unassembled WGS sequence"/>
</dbReference>
<organism evidence="2 3">
    <name type="scientific">Lasiosphaeria hispida</name>
    <dbReference type="NCBI Taxonomy" id="260671"/>
    <lineage>
        <taxon>Eukaryota</taxon>
        <taxon>Fungi</taxon>
        <taxon>Dikarya</taxon>
        <taxon>Ascomycota</taxon>
        <taxon>Pezizomycotina</taxon>
        <taxon>Sordariomycetes</taxon>
        <taxon>Sordariomycetidae</taxon>
        <taxon>Sordariales</taxon>
        <taxon>Lasiosphaeriaceae</taxon>
        <taxon>Lasiosphaeria</taxon>
    </lineage>
</organism>
<reference evidence="2" key="2">
    <citation type="submission" date="2023-06" db="EMBL/GenBank/DDBJ databases">
        <authorList>
            <consortium name="Lawrence Berkeley National Laboratory"/>
            <person name="Haridas S."/>
            <person name="Hensen N."/>
            <person name="Bonometti L."/>
            <person name="Westerberg I."/>
            <person name="Brannstrom I.O."/>
            <person name="Guillou S."/>
            <person name="Cros-Aarteil S."/>
            <person name="Calhoun S."/>
            <person name="Kuo A."/>
            <person name="Mondo S."/>
            <person name="Pangilinan J."/>
            <person name="Riley R."/>
            <person name="Labutti K."/>
            <person name="Andreopoulos B."/>
            <person name="Lipzen A."/>
            <person name="Chen C."/>
            <person name="Yanf M."/>
            <person name="Daum C."/>
            <person name="Ng V."/>
            <person name="Clum A."/>
            <person name="Steindorff A."/>
            <person name="Ohm R."/>
            <person name="Martin F."/>
            <person name="Silar P."/>
            <person name="Natvig D."/>
            <person name="Lalanne C."/>
            <person name="Gautier V."/>
            <person name="Ament-Velasquez S.L."/>
            <person name="Kruys A."/>
            <person name="Hutchinson M.I."/>
            <person name="Powell A.J."/>
            <person name="Barry K."/>
            <person name="Miller A.N."/>
            <person name="Grigoriev I.V."/>
            <person name="Debuchy R."/>
            <person name="Gladieux P."/>
            <person name="Thoren M.H."/>
            <person name="Johannesson H."/>
        </authorList>
    </citation>
    <scope>NUCLEOTIDE SEQUENCE</scope>
    <source>
        <strain evidence="2">CBS 955.72</strain>
    </source>
</reference>
<evidence type="ECO:0000256" key="1">
    <source>
        <dbReference type="SAM" id="MobiDB-lite"/>
    </source>
</evidence>
<proteinExistence type="predicted"/>
<reference evidence="2" key="1">
    <citation type="journal article" date="2023" name="Mol. Phylogenet. Evol.">
        <title>Genome-scale phylogeny and comparative genomics of the fungal order Sordariales.</title>
        <authorList>
            <person name="Hensen N."/>
            <person name="Bonometti L."/>
            <person name="Westerberg I."/>
            <person name="Brannstrom I.O."/>
            <person name="Guillou S."/>
            <person name="Cros-Aarteil S."/>
            <person name="Calhoun S."/>
            <person name="Haridas S."/>
            <person name="Kuo A."/>
            <person name="Mondo S."/>
            <person name="Pangilinan J."/>
            <person name="Riley R."/>
            <person name="LaButti K."/>
            <person name="Andreopoulos B."/>
            <person name="Lipzen A."/>
            <person name="Chen C."/>
            <person name="Yan M."/>
            <person name="Daum C."/>
            <person name="Ng V."/>
            <person name="Clum A."/>
            <person name="Steindorff A."/>
            <person name="Ohm R.A."/>
            <person name="Martin F."/>
            <person name="Silar P."/>
            <person name="Natvig D.O."/>
            <person name="Lalanne C."/>
            <person name="Gautier V."/>
            <person name="Ament-Velasquez S.L."/>
            <person name="Kruys A."/>
            <person name="Hutchinson M.I."/>
            <person name="Powell A.J."/>
            <person name="Barry K."/>
            <person name="Miller A.N."/>
            <person name="Grigoriev I.V."/>
            <person name="Debuchy R."/>
            <person name="Gladieux P."/>
            <person name="Hiltunen Thoren M."/>
            <person name="Johannesson H."/>
        </authorList>
    </citation>
    <scope>NUCLEOTIDE SEQUENCE</scope>
    <source>
        <strain evidence="2">CBS 955.72</strain>
    </source>
</reference>
<dbReference type="EMBL" id="JAUIQD010000005">
    <property type="protein sequence ID" value="KAK3348644.1"/>
    <property type="molecule type" value="Genomic_DNA"/>
</dbReference>
<sequence>MASAQESAQEIVYSREETVAAMKDFIAFATKMYLDETAYESPPSTGWPSITPDSMRPFDKTVEVVELLRHLPYPSDEDPDRRPQVMPALSFAAFQLDDFGQSARTFRIATEGMIFEHVPAHVVGLAMRQRNDHGVLLDTELGVVFWHEAATEFKWFSPFPVVMGLADSDDDSEGEGEGEGGNAMSPGERAWRGCETVWSIPDFFATLKHSLKELHFVPMSRRRVVDGWYDPGEHGQEAVEMVKGIYRTHGWPDLERYRKEDCLKAIYTALSENFPGEEDEEDAELLETDA</sequence>
<comment type="caution">
    <text evidence="2">The sequence shown here is derived from an EMBL/GenBank/DDBJ whole genome shotgun (WGS) entry which is preliminary data.</text>
</comment>
<protein>
    <submittedName>
        <fullName evidence="2">Uncharacterized protein</fullName>
    </submittedName>
</protein>
<evidence type="ECO:0000313" key="3">
    <source>
        <dbReference type="Proteomes" id="UP001275084"/>
    </source>
</evidence>